<sequence length="101" mass="10959">MTASPAAMSPIELEITGMTCASCATRIEKKLNKLDRVTASVNYATEKATVTVPSDYDPQTLIGEVEKTGYTASLPQHHQNPMPEHAIETATENAWACGRYC</sequence>
<dbReference type="STRING" id="1202450.B586_02015"/>
<dbReference type="FunFam" id="3.30.70.100:FF:000005">
    <property type="entry name" value="Copper-exporting P-type ATPase A"/>
    <property type="match status" value="1"/>
</dbReference>
<proteinExistence type="predicted"/>
<dbReference type="Gene3D" id="3.30.70.100">
    <property type="match status" value="1"/>
</dbReference>
<dbReference type="SUPFAM" id="SSF55008">
    <property type="entry name" value="HMA, heavy metal-associated domain"/>
    <property type="match status" value="1"/>
</dbReference>
<protein>
    <recommendedName>
        <fullName evidence="3">HMA domain-containing protein</fullName>
    </recommendedName>
</protein>
<keyword evidence="5" id="KW-1185">Reference proteome</keyword>
<keyword evidence="1" id="KW-0479">Metal-binding</keyword>
<evidence type="ECO:0000313" key="5">
    <source>
        <dbReference type="Proteomes" id="UP000036334"/>
    </source>
</evidence>
<dbReference type="PANTHER" id="PTHR43520">
    <property type="entry name" value="ATP7, ISOFORM B"/>
    <property type="match status" value="1"/>
</dbReference>
<feature type="domain" description="HMA" evidence="3">
    <location>
        <begin position="9"/>
        <end position="73"/>
    </location>
</feature>
<dbReference type="PROSITE" id="PS50846">
    <property type="entry name" value="HMA_2"/>
    <property type="match status" value="1"/>
</dbReference>
<dbReference type="InterPro" id="IPR006121">
    <property type="entry name" value="HMA_dom"/>
</dbReference>
<dbReference type="GO" id="GO:0055070">
    <property type="term" value="P:copper ion homeostasis"/>
    <property type="evidence" value="ECO:0007669"/>
    <property type="project" value="TreeGrafter"/>
</dbReference>
<dbReference type="GO" id="GO:0043682">
    <property type="term" value="F:P-type divalent copper transporter activity"/>
    <property type="evidence" value="ECO:0007669"/>
    <property type="project" value="TreeGrafter"/>
</dbReference>
<dbReference type="PROSITE" id="PS01047">
    <property type="entry name" value="HMA_1"/>
    <property type="match status" value="1"/>
</dbReference>
<dbReference type="GO" id="GO:0016020">
    <property type="term" value="C:membrane"/>
    <property type="evidence" value="ECO:0007669"/>
    <property type="project" value="TreeGrafter"/>
</dbReference>
<dbReference type="PATRIC" id="fig|29311.18.peg.3934"/>
<keyword evidence="2" id="KW-1278">Translocase</keyword>
<evidence type="ECO:0000256" key="1">
    <source>
        <dbReference type="ARBA" id="ARBA00022723"/>
    </source>
</evidence>
<organism evidence="4 5">
    <name type="scientific">Mycobacterium haemophilum</name>
    <dbReference type="NCBI Taxonomy" id="29311"/>
    <lineage>
        <taxon>Bacteria</taxon>
        <taxon>Bacillati</taxon>
        <taxon>Actinomycetota</taxon>
        <taxon>Actinomycetes</taxon>
        <taxon>Mycobacteriales</taxon>
        <taxon>Mycobacteriaceae</taxon>
        <taxon>Mycobacterium</taxon>
    </lineage>
</organism>
<dbReference type="InterPro" id="IPR017969">
    <property type="entry name" value="Heavy-metal-associated_CS"/>
</dbReference>
<name>A0A0I9TR85_9MYCO</name>
<dbReference type="AlphaFoldDB" id="A0A0I9TR85"/>
<evidence type="ECO:0000313" key="4">
    <source>
        <dbReference type="EMBL" id="KLO36658.1"/>
    </source>
</evidence>
<dbReference type="InterPro" id="IPR036163">
    <property type="entry name" value="HMA_dom_sf"/>
</dbReference>
<comment type="caution">
    <text evidence="4">The sequence shown here is derived from an EMBL/GenBank/DDBJ whole genome shotgun (WGS) entry which is preliminary data.</text>
</comment>
<evidence type="ECO:0000256" key="2">
    <source>
        <dbReference type="ARBA" id="ARBA00022967"/>
    </source>
</evidence>
<gene>
    <name evidence="4" type="ORF">ABH38_11890</name>
</gene>
<dbReference type="Pfam" id="PF00403">
    <property type="entry name" value="HMA"/>
    <property type="match status" value="1"/>
</dbReference>
<dbReference type="GO" id="GO:0005507">
    <property type="term" value="F:copper ion binding"/>
    <property type="evidence" value="ECO:0007669"/>
    <property type="project" value="TreeGrafter"/>
</dbReference>
<dbReference type="EMBL" id="LDPR01000008">
    <property type="protein sequence ID" value="KLO36658.1"/>
    <property type="molecule type" value="Genomic_DNA"/>
</dbReference>
<accession>A0A0I9TR85</accession>
<dbReference type="CDD" id="cd00371">
    <property type="entry name" value="HMA"/>
    <property type="match status" value="1"/>
</dbReference>
<dbReference type="PANTHER" id="PTHR43520:SF8">
    <property type="entry name" value="P-TYPE CU(+) TRANSPORTER"/>
    <property type="match status" value="1"/>
</dbReference>
<evidence type="ECO:0000259" key="3">
    <source>
        <dbReference type="PROSITE" id="PS50846"/>
    </source>
</evidence>
<reference evidence="4 5" key="1">
    <citation type="submission" date="2015-05" db="EMBL/GenBank/DDBJ databases">
        <title>Genome sequence of Mycobacterium haemophilum.</title>
        <authorList>
            <person name="Greninger A.L."/>
            <person name="Cunningham G."/>
            <person name="Miller S."/>
        </authorList>
    </citation>
    <scope>NUCLEOTIDE SEQUENCE [LARGE SCALE GENOMIC DNA]</scope>
    <source>
        <strain evidence="5">UC1</strain>
    </source>
</reference>
<dbReference type="Proteomes" id="UP000036334">
    <property type="component" value="Unassembled WGS sequence"/>
</dbReference>